<gene>
    <name evidence="6" type="ORF">HG15A2_07020</name>
</gene>
<evidence type="ECO:0000256" key="3">
    <source>
        <dbReference type="ARBA" id="ARBA00022989"/>
    </source>
</evidence>
<evidence type="ECO:0000256" key="4">
    <source>
        <dbReference type="ARBA" id="ARBA00023136"/>
    </source>
</evidence>
<evidence type="ECO:0000256" key="2">
    <source>
        <dbReference type="ARBA" id="ARBA00022692"/>
    </source>
</evidence>
<name>A0A517MRD1_9BACT</name>
<proteinExistence type="predicted"/>
<feature type="transmembrane region" description="Helical" evidence="5">
    <location>
        <begin position="15"/>
        <end position="35"/>
    </location>
</feature>
<feature type="transmembrane region" description="Helical" evidence="5">
    <location>
        <begin position="41"/>
        <end position="59"/>
    </location>
</feature>
<evidence type="ECO:0000256" key="1">
    <source>
        <dbReference type="ARBA" id="ARBA00022475"/>
    </source>
</evidence>
<reference evidence="6 7" key="1">
    <citation type="submission" date="2019-02" db="EMBL/GenBank/DDBJ databases">
        <title>Deep-cultivation of Planctomycetes and their phenomic and genomic characterization uncovers novel biology.</title>
        <authorList>
            <person name="Wiegand S."/>
            <person name="Jogler M."/>
            <person name="Boedeker C."/>
            <person name="Pinto D."/>
            <person name="Vollmers J."/>
            <person name="Rivas-Marin E."/>
            <person name="Kohn T."/>
            <person name="Peeters S.H."/>
            <person name="Heuer A."/>
            <person name="Rast P."/>
            <person name="Oberbeckmann S."/>
            <person name="Bunk B."/>
            <person name="Jeske O."/>
            <person name="Meyerdierks A."/>
            <person name="Storesund J.E."/>
            <person name="Kallscheuer N."/>
            <person name="Luecker S."/>
            <person name="Lage O.M."/>
            <person name="Pohl T."/>
            <person name="Merkel B.J."/>
            <person name="Hornburger P."/>
            <person name="Mueller R.-W."/>
            <person name="Bruemmer F."/>
            <person name="Labrenz M."/>
            <person name="Spormann A.M."/>
            <person name="Op den Camp H."/>
            <person name="Overmann J."/>
            <person name="Amann R."/>
            <person name="Jetten M.S.M."/>
            <person name="Mascher T."/>
            <person name="Medema M.H."/>
            <person name="Devos D.P."/>
            <person name="Kaster A.-K."/>
            <person name="Ovreas L."/>
            <person name="Rohde M."/>
            <person name="Galperin M.Y."/>
            <person name="Jogler C."/>
        </authorList>
    </citation>
    <scope>NUCLEOTIDE SEQUENCE [LARGE SCALE GENOMIC DNA]</scope>
    <source>
        <strain evidence="6 7">HG15A2</strain>
    </source>
</reference>
<evidence type="ECO:0000313" key="7">
    <source>
        <dbReference type="Proteomes" id="UP000319852"/>
    </source>
</evidence>
<dbReference type="Proteomes" id="UP000319852">
    <property type="component" value="Chromosome"/>
</dbReference>
<organism evidence="6 7">
    <name type="scientific">Adhaeretor mobilis</name>
    <dbReference type="NCBI Taxonomy" id="1930276"/>
    <lineage>
        <taxon>Bacteria</taxon>
        <taxon>Pseudomonadati</taxon>
        <taxon>Planctomycetota</taxon>
        <taxon>Planctomycetia</taxon>
        <taxon>Pirellulales</taxon>
        <taxon>Lacipirellulaceae</taxon>
        <taxon>Adhaeretor</taxon>
    </lineage>
</organism>
<sequence>MTCNLPIIAMQDGQILLLVVIVVGLLVALAILVQFARLGSLWLQAFASGVPVSMIRLLAMKLRRVNPRTIIEAEIQATQADIMHDPKFGITADLLENHYILGGDVPRVIQALVAAKRSGIELDFKQAADIDLADHDILTRAVAER</sequence>
<evidence type="ECO:0000313" key="6">
    <source>
        <dbReference type="EMBL" id="QDS97441.1"/>
    </source>
</evidence>
<dbReference type="Pfam" id="PF12127">
    <property type="entry name" value="FloA"/>
    <property type="match status" value="1"/>
</dbReference>
<keyword evidence="3 5" id="KW-1133">Transmembrane helix</keyword>
<dbReference type="AlphaFoldDB" id="A0A517MRD1"/>
<dbReference type="KEGG" id="amob:HG15A2_07020"/>
<dbReference type="EMBL" id="CP036263">
    <property type="protein sequence ID" value="QDS97441.1"/>
    <property type="molecule type" value="Genomic_DNA"/>
</dbReference>
<evidence type="ECO:0000256" key="5">
    <source>
        <dbReference type="SAM" id="Phobius"/>
    </source>
</evidence>
<dbReference type="InterPro" id="IPR022853">
    <property type="entry name" value="FloA"/>
</dbReference>
<dbReference type="OrthoDB" id="9808365at2"/>
<keyword evidence="2 5" id="KW-0812">Transmembrane</keyword>
<keyword evidence="7" id="KW-1185">Reference proteome</keyword>
<protein>
    <submittedName>
        <fullName evidence="6">SigmaW regulon antibacterial</fullName>
    </submittedName>
</protein>
<keyword evidence="4 5" id="KW-0472">Membrane</keyword>
<keyword evidence="1" id="KW-1003">Cell membrane</keyword>
<accession>A0A517MRD1</accession>